<keyword evidence="2" id="KW-1185">Reference proteome</keyword>
<dbReference type="OrthoDB" id="757813at2"/>
<evidence type="ECO:0000313" key="2">
    <source>
        <dbReference type="Proteomes" id="UP000219281"/>
    </source>
</evidence>
<name>A0A286AAS4_9SPHI</name>
<sequence>MKKFLAVLVIVFLANLGCKKLDDKQGVCACSPIYEPTVVLVVKNAAGTDMLNPATAGYFANNNIQLYYLEGSTQKKLNFYVRPSFSYGNEKFNYYQLNSSDIIRQSSTSNKDIYFKLGEDEPMKLNLELVADKKYQVAKLLVDGKEAVAEKGNVTSYLQNIFYVSL</sequence>
<accession>A0A286AAS4</accession>
<protein>
    <submittedName>
        <fullName evidence="1">Uncharacterized protein</fullName>
    </submittedName>
</protein>
<dbReference type="AlphaFoldDB" id="A0A286AAS4"/>
<proteinExistence type="predicted"/>
<dbReference type="Proteomes" id="UP000219281">
    <property type="component" value="Unassembled WGS sequence"/>
</dbReference>
<organism evidence="1 2">
    <name type="scientific">Pedobacter xixiisoli</name>
    <dbReference type="NCBI Taxonomy" id="1476464"/>
    <lineage>
        <taxon>Bacteria</taxon>
        <taxon>Pseudomonadati</taxon>
        <taxon>Bacteroidota</taxon>
        <taxon>Sphingobacteriia</taxon>
        <taxon>Sphingobacteriales</taxon>
        <taxon>Sphingobacteriaceae</taxon>
        <taxon>Pedobacter</taxon>
    </lineage>
</organism>
<evidence type="ECO:0000313" key="1">
    <source>
        <dbReference type="EMBL" id="SOD19000.1"/>
    </source>
</evidence>
<dbReference type="RefSeq" id="WP_097133085.1">
    <property type="nucleotide sequence ID" value="NZ_OCMT01000003.1"/>
</dbReference>
<gene>
    <name evidence="1" type="ORF">SAMN06297358_3295</name>
</gene>
<dbReference type="EMBL" id="OCMT01000003">
    <property type="protein sequence ID" value="SOD19000.1"/>
    <property type="molecule type" value="Genomic_DNA"/>
</dbReference>
<reference evidence="2" key="1">
    <citation type="submission" date="2017-09" db="EMBL/GenBank/DDBJ databases">
        <authorList>
            <person name="Varghese N."/>
            <person name="Submissions S."/>
        </authorList>
    </citation>
    <scope>NUCLEOTIDE SEQUENCE [LARGE SCALE GENOMIC DNA]</scope>
    <source>
        <strain evidence="2">CGMCC 1.12803</strain>
    </source>
</reference>